<keyword evidence="1" id="KW-0723">Serine/threonine-protein kinase</keyword>
<evidence type="ECO:0000256" key="2">
    <source>
        <dbReference type="ARBA" id="ARBA00022679"/>
    </source>
</evidence>
<evidence type="ECO:0000256" key="4">
    <source>
        <dbReference type="ARBA" id="ARBA00022777"/>
    </source>
</evidence>
<dbReference type="CDD" id="cd13999">
    <property type="entry name" value="STKc_MAP3K-like"/>
    <property type="match status" value="1"/>
</dbReference>
<evidence type="ECO:0000256" key="5">
    <source>
        <dbReference type="ARBA" id="ARBA00022840"/>
    </source>
</evidence>
<keyword evidence="2" id="KW-0808">Transferase</keyword>
<dbReference type="InterPro" id="IPR011009">
    <property type="entry name" value="Kinase-like_dom_sf"/>
</dbReference>
<dbReference type="PRINTS" id="PR00109">
    <property type="entry name" value="TYRKINASE"/>
</dbReference>
<dbReference type="InterPro" id="IPR001245">
    <property type="entry name" value="Ser-Thr/Tyr_kinase_cat_dom"/>
</dbReference>
<feature type="region of interest" description="Disordered" evidence="7">
    <location>
        <begin position="197"/>
        <end position="225"/>
    </location>
</feature>
<dbReference type="SUPFAM" id="SSF56112">
    <property type="entry name" value="Protein kinase-like (PK-like)"/>
    <property type="match status" value="1"/>
</dbReference>
<dbReference type="PANTHER" id="PTHR44329">
    <property type="entry name" value="SERINE/THREONINE-PROTEIN KINASE TNNI3K-RELATED"/>
    <property type="match status" value="1"/>
</dbReference>
<keyword evidence="8" id="KW-0472">Membrane</keyword>
<dbReference type="PROSITE" id="PS50011">
    <property type="entry name" value="PROTEIN_KINASE_DOM"/>
    <property type="match status" value="1"/>
</dbReference>
<keyword evidence="8" id="KW-1133">Transmembrane helix</keyword>
<dbReference type="Pfam" id="PF07714">
    <property type="entry name" value="PK_Tyr_Ser-Thr"/>
    <property type="match status" value="1"/>
</dbReference>
<keyword evidence="3 6" id="KW-0547">Nucleotide-binding</keyword>
<evidence type="ECO:0000256" key="1">
    <source>
        <dbReference type="ARBA" id="ARBA00022527"/>
    </source>
</evidence>
<gene>
    <name evidence="10" type="primary">g13517</name>
    <name evidence="10" type="ORF">VP750_LOCUS11970</name>
</gene>
<feature type="binding site" evidence="6">
    <location>
        <position position="449"/>
    </location>
    <ligand>
        <name>ATP</name>
        <dbReference type="ChEBI" id="CHEBI:30616"/>
    </ligand>
</feature>
<dbReference type="Proteomes" id="UP001497392">
    <property type="component" value="Unassembled WGS sequence"/>
</dbReference>
<evidence type="ECO:0000313" key="11">
    <source>
        <dbReference type="Proteomes" id="UP001497392"/>
    </source>
</evidence>
<feature type="compositionally biased region" description="Low complexity" evidence="7">
    <location>
        <begin position="209"/>
        <end position="222"/>
    </location>
</feature>
<dbReference type="InterPro" id="IPR000719">
    <property type="entry name" value="Prot_kinase_dom"/>
</dbReference>
<dbReference type="Gene3D" id="3.30.200.20">
    <property type="entry name" value="Phosphorylase Kinase, domain 1"/>
    <property type="match status" value="1"/>
</dbReference>
<dbReference type="PROSITE" id="PS00107">
    <property type="entry name" value="PROTEIN_KINASE_ATP"/>
    <property type="match status" value="1"/>
</dbReference>
<dbReference type="PROSITE" id="PS00108">
    <property type="entry name" value="PROTEIN_KINASE_ST"/>
    <property type="match status" value="1"/>
</dbReference>
<evidence type="ECO:0000256" key="3">
    <source>
        <dbReference type="ARBA" id="ARBA00022741"/>
    </source>
</evidence>
<dbReference type="EMBL" id="CAXHTA020000021">
    <property type="protein sequence ID" value="CAL5230064.1"/>
    <property type="molecule type" value="Genomic_DNA"/>
</dbReference>
<keyword evidence="11" id="KW-1185">Reference proteome</keyword>
<sequence length="739" mass="79170">MPAPDETAFLLVVLEVHGSDIQPFGYDDRVDFLVALDDSIVHINLSNIELLAVEEFLPAAGPAAESLLNLYGTNGVMGKPPPKPQAEAPSGNAAAQTLSSPQTRAAGRKLLQYSTRGSYSDASVVTPSANVSEPIVRVTLRISTTAKNLPIVVSELQASVANSTASFVEGFRSKGHNVSTIFIDSITPSYAPIGGPSLAPALPNQPGEASSAASLSPSISTANRSGGRVFVQPTTQDASTKATTIGVSVGIGVLLLVSVVAAAVVIIYRRQRAEIKQGVEAAQSRHWGGPEEALPGPGGFLAPPKGLQAPDYFDNPQGPRDRAAGLFSIREDAQEVQRNASNYSTTSRDCLLPNGTAHAGEGSPQHRAEGSSHGLDSGLPDEHYSGEQGPEPRTGASPGSLGSSGRSESWGPGGELVSISDLQFSRLIGEGSFGRVYLGKWRETTVAIKLLSQPLMPGQLRMGEDAALGPSLQRSKSAKSSSVLDELRKETQIMSVLRHPNIVMFLGACSQPPCMVTEYCARGSLLDILTRAREYPAAAAELAWLRRLNMALEAAKGMLYLHSRVDVVLHRDLKSANLLVDKHWRVKVADFNLSRVMHASAVVSSVSATNPRWMAPEVLAGKRYDCAADVYSFGIILWELLTWQIPWEDLGPWQVVILVVDQQQRPDIPQDLASLPGSSLRCPDAYVELMQQCWATDPAERPSFERVISHLRSIIEAESQLRLTSLPAKEQEQEGAAKP</sequence>
<feature type="region of interest" description="Disordered" evidence="7">
    <location>
        <begin position="337"/>
        <end position="412"/>
    </location>
</feature>
<proteinExistence type="predicted"/>
<feature type="region of interest" description="Disordered" evidence="7">
    <location>
        <begin position="75"/>
        <end position="103"/>
    </location>
</feature>
<name>A0ABP1GHM9_9CHLO</name>
<dbReference type="InterPro" id="IPR017441">
    <property type="entry name" value="Protein_kinase_ATP_BS"/>
</dbReference>
<feature type="compositionally biased region" description="Polar residues" evidence="7">
    <location>
        <begin position="337"/>
        <end position="348"/>
    </location>
</feature>
<evidence type="ECO:0000313" key="10">
    <source>
        <dbReference type="EMBL" id="CAL5230064.1"/>
    </source>
</evidence>
<feature type="compositionally biased region" description="Polar residues" evidence="7">
    <location>
        <begin position="93"/>
        <end position="103"/>
    </location>
</feature>
<evidence type="ECO:0000256" key="7">
    <source>
        <dbReference type="SAM" id="MobiDB-lite"/>
    </source>
</evidence>
<dbReference type="SMART" id="SM00220">
    <property type="entry name" value="S_TKc"/>
    <property type="match status" value="1"/>
</dbReference>
<dbReference type="InterPro" id="IPR008271">
    <property type="entry name" value="Ser/Thr_kinase_AS"/>
</dbReference>
<dbReference type="Gene3D" id="1.10.510.10">
    <property type="entry name" value="Transferase(Phosphotransferase) domain 1"/>
    <property type="match status" value="1"/>
</dbReference>
<organism evidence="10 11">
    <name type="scientific">Coccomyxa viridis</name>
    <dbReference type="NCBI Taxonomy" id="1274662"/>
    <lineage>
        <taxon>Eukaryota</taxon>
        <taxon>Viridiplantae</taxon>
        <taxon>Chlorophyta</taxon>
        <taxon>core chlorophytes</taxon>
        <taxon>Trebouxiophyceae</taxon>
        <taxon>Trebouxiophyceae incertae sedis</taxon>
        <taxon>Coccomyxaceae</taxon>
        <taxon>Coccomyxa</taxon>
    </lineage>
</organism>
<protein>
    <submittedName>
        <fullName evidence="10">G13517 protein</fullName>
    </submittedName>
</protein>
<keyword evidence="8" id="KW-0812">Transmembrane</keyword>
<feature type="domain" description="Protein kinase" evidence="9">
    <location>
        <begin position="422"/>
        <end position="713"/>
    </location>
</feature>
<reference evidence="10 11" key="1">
    <citation type="submission" date="2024-06" db="EMBL/GenBank/DDBJ databases">
        <authorList>
            <person name="Kraege A."/>
            <person name="Thomma B."/>
        </authorList>
    </citation>
    <scope>NUCLEOTIDE SEQUENCE [LARGE SCALE GENOMIC DNA]</scope>
</reference>
<evidence type="ECO:0000259" key="9">
    <source>
        <dbReference type="PROSITE" id="PS50011"/>
    </source>
</evidence>
<evidence type="ECO:0000256" key="6">
    <source>
        <dbReference type="PROSITE-ProRule" id="PRU10141"/>
    </source>
</evidence>
<accession>A0ABP1GHM9</accession>
<feature type="transmembrane region" description="Helical" evidence="8">
    <location>
        <begin position="245"/>
        <end position="268"/>
    </location>
</feature>
<dbReference type="PANTHER" id="PTHR44329:SF298">
    <property type="entry name" value="MIXED LINEAGE KINASE DOMAIN-LIKE PROTEIN"/>
    <property type="match status" value="1"/>
</dbReference>
<keyword evidence="5 6" id="KW-0067">ATP-binding</keyword>
<feature type="compositionally biased region" description="Low complexity" evidence="7">
    <location>
        <begin position="290"/>
        <end position="307"/>
    </location>
</feature>
<evidence type="ECO:0000256" key="8">
    <source>
        <dbReference type="SAM" id="Phobius"/>
    </source>
</evidence>
<feature type="region of interest" description="Disordered" evidence="7">
    <location>
        <begin position="281"/>
        <end position="322"/>
    </location>
</feature>
<keyword evidence="4" id="KW-0418">Kinase</keyword>
<comment type="caution">
    <text evidence="10">The sequence shown here is derived from an EMBL/GenBank/DDBJ whole genome shotgun (WGS) entry which is preliminary data.</text>
</comment>
<dbReference type="InterPro" id="IPR051681">
    <property type="entry name" value="Ser/Thr_Kinases-Pseudokinases"/>
</dbReference>